<dbReference type="Proteomes" id="UP000076830">
    <property type="component" value="Chromosome"/>
</dbReference>
<organism evidence="12 13">
    <name type="scientific">Dokdonella koreensis DS-123</name>
    <dbReference type="NCBI Taxonomy" id="1300342"/>
    <lineage>
        <taxon>Bacteria</taxon>
        <taxon>Pseudomonadati</taxon>
        <taxon>Pseudomonadota</taxon>
        <taxon>Gammaproteobacteria</taxon>
        <taxon>Lysobacterales</taxon>
        <taxon>Rhodanobacteraceae</taxon>
        <taxon>Dokdonella</taxon>
    </lineage>
</organism>
<keyword evidence="9 10" id="KW-0472">Membrane</keyword>
<dbReference type="KEGG" id="dko:I596_757"/>
<evidence type="ECO:0000256" key="3">
    <source>
        <dbReference type="ARBA" id="ARBA00022448"/>
    </source>
</evidence>
<dbReference type="InterPro" id="IPR049031">
    <property type="entry name" value="T2SSK_SAM-like_1st"/>
</dbReference>
<accession>A0A160DT99</accession>
<evidence type="ECO:0000256" key="4">
    <source>
        <dbReference type="ARBA" id="ARBA00022475"/>
    </source>
</evidence>
<keyword evidence="5" id="KW-0997">Cell inner membrane</keyword>
<dbReference type="SUPFAM" id="SSF158544">
    <property type="entry name" value="GspK insert domain-like"/>
    <property type="match status" value="1"/>
</dbReference>
<dbReference type="PANTHER" id="PTHR38831">
    <property type="entry name" value="TYPE II SECRETION SYSTEM PROTEIN K"/>
    <property type="match status" value="1"/>
</dbReference>
<evidence type="ECO:0000313" key="12">
    <source>
        <dbReference type="EMBL" id="ANB16793.1"/>
    </source>
</evidence>
<keyword evidence="8 10" id="KW-1133">Transmembrane helix</keyword>
<dbReference type="GO" id="GO:0009306">
    <property type="term" value="P:protein secretion"/>
    <property type="evidence" value="ECO:0007669"/>
    <property type="project" value="InterPro"/>
</dbReference>
<evidence type="ECO:0000256" key="9">
    <source>
        <dbReference type="ARBA" id="ARBA00023136"/>
    </source>
</evidence>
<comment type="subcellular location">
    <subcellularLocation>
        <location evidence="1">Cell inner membrane</location>
    </subcellularLocation>
</comment>
<keyword evidence="3" id="KW-0813">Transport</keyword>
<proteinExistence type="inferred from homology"/>
<dbReference type="EMBL" id="CP015249">
    <property type="protein sequence ID" value="ANB16793.1"/>
    <property type="molecule type" value="Genomic_DNA"/>
</dbReference>
<dbReference type="PATRIC" id="fig|1300342.3.peg.744"/>
<protein>
    <submittedName>
        <fullName evidence="12">General secretion pathway protein GspK</fullName>
    </submittedName>
</protein>
<evidence type="ECO:0000256" key="5">
    <source>
        <dbReference type="ARBA" id="ARBA00022519"/>
    </source>
</evidence>
<dbReference type="InterPro" id="IPR038072">
    <property type="entry name" value="GspK_central_sf"/>
</dbReference>
<dbReference type="InterPro" id="IPR005628">
    <property type="entry name" value="GspK"/>
</dbReference>
<dbReference type="Gene3D" id="1.10.40.60">
    <property type="entry name" value="EpsJ-like"/>
    <property type="match status" value="1"/>
</dbReference>
<evidence type="ECO:0000256" key="6">
    <source>
        <dbReference type="ARBA" id="ARBA00022692"/>
    </source>
</evidence>
<evidence type="ECO:0000256" key="1">
    <source>
        <dbReference type="ARBA" id="ARBA00004533"/>
    </source>
</evidence>
<keyword evidence="6 10" id="KW-0812">Transmembrane</keyword>
<feature type="transmembrane region" description="Helical" evidence="10">
    <location>
        <begin position="12"/>
        <end position="36"/>
    </location>
</feature>
<evidence type="ECO:0000313" key="13">
    <source>
        <dbReference type="Proteomes" id="UP000076830"/>
    </source>
</evidence>
<name>A0A160DT99_9GAMM</name>
<dbReference type="AlphaFoldDB" id="A0A160DT99"/>
<evidence type="ECO:0000256" key="7">
    <source>
        <dbReference type="ARBA" id="ARBA00022927"/>
    </source>
</evidence>
<dbReference type="STRING" id="1300342.I596_757"/>
<reference evidence="12 13" key="1">
    <citation type="submission" date="2016-04" db="EMBL/GenBank/DDBJ databases">
        <title>Complete genome sequence of Dokdonella koreensis DS-123T.</title>
        <authorList>
            <person name="Kim J.F."/>
            <person name="Lee H."/>
            <person name="Kwak M.-J."/>
        </authorList>
    </citation>
    <scope>NUCLEOTIDE SEQUENCE [LARGE SCALE GENOMIC DNA]</scope>
    <source>
        <strain evidence="12 13">DS-123</strain>
    </source>
</reference>
<evidence type="ECO:0000259" key="11">
    <source>
        <dbReference type="Pfam" id="PF21687"/>
    </source>
</evidence>
<evidence type="ECO:0000256" key="8">
    <source>
        <dbReference type="ARBA" id="ARBA00022989"/>
    </source>
</evidence>
<dbReference type="Pfam" id="PF21687">
    <property type="entry name" value="T2SSK_1st"/>
    <property type="match status" value="1"/>
</dbReference>
<keyword evidence="4" id="KW-1003">Cell membrane</keyword>
<dbReference type="RefSeq" id="WP_067644276.1">
    <property type="nucleotide sequence ID" value="NZ_CP015249.1"/>
</dbReference>
<dbReference type="GO" id="GO:0005886">
    <property type="term" value="C:plasma membrane"/>
    <property type="evidence" value="ECO:0007669"/>
    <property type="project" value="UniProtKB-SubCell"/>
</dbReference>
<keyword evidence="13" id="KW-1185">Reference proteome</keyword>
<feature type="domain" description="T2SS protein K first SAM-like" evidence="11">
    <location>
        <begin position="106"/>
        <end position="195"/>
    </location>
</feature>
<evidence type="ECO:0000256" key="10">
    <source>
        <dbReference type="SAM" id="Phobius"/>
    </source>
</evidence>
<gene>
    <name evidence="12" type="ORF">I596_757</name>
</gene>
<keyword evidence="7" id="KW-0653">Protein transport</keyword>
<dbReference type="PANTHER" id="PTHR38831:SF2">
    <property type="entry name" value="TYPE II SECRETION SYSTEM PROTEIN K"/>
    <property type="match status" value="1"/>
</dbReference>
<evidence type="ECO:0000256" key="2">
    <source>
        <dbReference type="ARBA" id="ARBA00007246"/>
    </source>
</evidence>
<comment type="similarity">
    <text evidence="2">Belongs to the GSP K family.</text>
</comment>
<dbReference type="OrthoDB" id="9181871at2"/>
<sequence length="302" mass="33067">MSIRPFRSRQRGIAFILVLWVIAMVAVLLGSFSMIARTENLQSRHLFETTQARYAAEAGLNLAVYQLRMHDPMQRWQGDGRSYRFGFGEAEVEVRITDDAGKIDINTADIMVLTNLLASTGIELEKAQELADAIEDWRDPDDLAKPLGAEAKDYKDIGLSYGPRNGPFETVSELQQVLGMTYEIFTALEPGITIYSGRNTPSAAYAPLEALRALPGMTTDYAQQLIQQRQMLQPGSPELQSLTLPDGTPLMADGGGLTYSVRCRATLSNGASAELDATVRMGGAGAAGRPYAILRWRDGENS</sequence>